<dbReference type="EMBL" id="CACRSJ010000110">
    <property type="protein sequence ID" value="VYS68346.1"/>
    <property type="molecule type" value="Genomic_DNA"/>
</dbReference>
<feature type="coiled-coil region" evidence="1">
    <location>
        <begin position="263"/>
        <end position="314"/>
    </location>
</feature>
<sequence length="348" mass="39808">MSPPGHLHHLPPTPWTQGMSTRAIAFRRKVLSKPMTEACEENNAFLATAIDKEDYSWILLVDDGSAEGARSAYAFRPTLHRQHRGGRSPRRSRSLRRDSPRPNFRSGLSSEPLAELVRKKMERPSRGNSSPRRDKARARTDCSPRLSSPSRTMGPPPPVATSPSSQWSGEKTDNNTVPQKEGGEHRDTPPRSKVVLVPQTKSLIAMEKEGNVFRCFKTRKDAILPTFDKWRPAIRERYLLHAHHTVRANNKFNNMVEHYEGLLLSWEQEINSWRNKFSSLEADHRSFSDSMNDRHELEEQVDHFKSKLLKSNDELQAQYGRYDDLQTELAGVRDRLFQSESAADAMNN</sequence>
<organism evidence="3 4">
    <name type="scientific">Arabidopsis thaliana</name>
    <name type="common">Mouse-ear cress</name>
    <dbReference type="NCBI Taxonomy" id="3702"/>
    <lineage>
        <taxon>Eukaryota</taxon>
        <taxon>Viridiplantae</taxon>
        <taxon>Streptophyta</taxon>
        <taxon>Embryophyta</taxon>
        <taxon>Tracheophyta</taxon>
        <taxon>Spermatophyta</taxon>
        <taxon>Magnoliopsida</taxon>
        <taxon>eudicotyledons</taxon>
        <taxon>Gunneridae</taxon>
        <taxon>Pentapetalae</taxon>
        <taxon>rosids</taxon>
        <taxon>malvids</taxon>
        <taxon>Brassicales</taxon>
        <taxon>Brassicaceae</taxon>
        <taxon>Camelineae</taxon>
        <taxon>Arabidopsis</taxon>
    </lineage>
</organism>
<dbReference type="AlphaFoldDB" id="A0A654G5N9"/>
<feature type="compositionally biased region" description="Basic and acidic residues" evidence="2">
    <location>
        <begin position="181"/>
        <end position="190"/>
    </location>
</feature>
<feature type="compositionally biased region" description="Basic and acidic residues" evidence="2">
    <location>
        <begin position="116"/>
        <end position="142"/>
    </location>
</feature>
<feature type="region of interest" description="Disordered" evidence="2">
    <location>
        <begin position="73"/>
        <end position="192"/>
    </location>
</feature>
<reference evidence="3 4" key="1">
    <citation type="submission" date="2019-11" db="EMBL/GenBank/DDBJ databases">
        <authorList>
            <person name="Jiao W.-B."/>
            <person name="Schneeberger K."/>
        </authorList>
    </citation>
    <scope>NUCLEOTIDE SEQUENCE [LARGE SCALE GENOMIC DNA]</scope>
    <source>
        <strain evidence="4">cv. An-1</strain>
    </source>
</reference>
<name>A0A654G5N9_ARATH</name>
<proteinExistence type="predicted"/>
<keyword evidence="1" id="KW-0175">Coiled coil</keyword>
<evidence type="ECO:0000313" key="3">
    <source>
        <dbReference type="EMBL" id="VYS68346.1"/>
    </source>
</evidence>
<evidence type="ECO:0000256" key="2">
    <source>
        <dbReference type="SAM" id="MobiDB-lite"/>
    </source>
</evidence>
<evidence type="ECO:0008006" key="5">
    <source>
        <dbReference type="Google" id="ProtNLM"/>
    </source>
</evidence>
<evidence type="ECO:0000313" key="4">
    <source>
        <dbReference type="Proteomes" id="UP000426265"/>
    </source>
</evidence>
<feature type="compositionally biased region" description="Basic residues" evidence="2">
    <location>
        <begin position="78"/>
        <end position="94"/>
    </location>
</feature>
<protein>
    <recommendedName>
        <fullName evidence="5">Myosin heavy chain-like protein</fullName>
    </recommendedName>
</protein>
<accession>A0A654G5N9</accession>
<feature type="compositionally biased region" description="Polar residues" evidence="2">
    <location>
        <begin position="161"/>
        <end position="178"/>
    </location>
</feature>
<evidence type="ECO:0000256" key="1">
    <source>
        <dbReference type="SAM" id="Coils"/>
    </source>
</evidence>
<dbReference type="Proteomes" id="UP000426265">
    <property type="component" value="Unassembled WGS sequence"/>
</dbReference>
<gene>
    <name evidence="3" type="ORF">AN1_LOCUS23740</name>
</gene>